<dbReference type="SUPFAM" id="SSF53178">
    <property type="entry name" value="Peptidyl-tRNA hydrolase-like"/>
    <property type="match status" value="1"/>
</dbReference>
<dbReference type="CDD" id="cd00462">
    <property type="entry name" value="PTH"/>
    <property type="match status" value="1"/>
</dbReference>
<dbReference type="PROSITE" id="PS01196">
    <property type="entry name" value="PEPT_TRNA_HYDROL_2"/>
    <property type="match status" value="1"/>
</dbReference>
<feature type="site" description="Discriminates between blocked and unblocked aminoacyl-tRNA" evidence="7">
    <location>
        <position position="7"/>
    </location>
</feature>
<feature type="site" description="Stabilizes the basic form of H active site to accept a proton" evidence="7">
    <location>
        <position position="89"/>
    </location>
</feature>
<dbReference type="Pfam" id="PF01195">
    <property type="entry name" value="Pept_tRNA_hydro"/>
    <property type="match status" value="1"/>
</dbReference>
<dbReference type="PANTHER" id="PTHR17224">
    <property type="entry name" value="PEPTIDYL-TRNA HYDROLASE"/>
    <property type="match status" value="1"/>
</dbReference>
<proteinExistence type="inferred from homology"/>
<evidence type="ECO:0000256" key="2">
    <source>
        <dbReference type="ARBA" id="ARBA00022555"/>
    </source>
</evidence>
<feature type="binding site" evidence="7">
    <location>
        <position position="64"/>
    </location>
    <ligand>
        <name>tRNA</name>
        <dbReference type="ChEBI" id="CHEBI:17843"/>
    </ligand>
</feature>
<feature type="binding site" evidence="7">
    <location>
        <position position="110"/>
    </location>
    <ligand>
        <name>tRNA</name>
        <dbReference type="ChEBI" id="CHEBI:17843"/>
    </ligand>
</feature>
<organism evidence="10 11">
    <name type="scientific">Streptomyces ehimensis</name>
    <dbReference type="NCBI Taxonomy" id="68195"/>
    <lineage>
        <taxon>Bacteria</taxon>
        <taxon>Bacillati</taxon>
        <taxon>Actinomycetota</taxon>
        <taxon>Actinomycetes</taxon>
        <taxon>Kitasatosporales</taxon>
        <taxon>Streptomycetaceae</taxon>
        <taxon>Streptomyces</taxon>
    </lineage>
</organism>
<evidence type="ECO:0000313" key="10">
    <source>
        <dbReference type="EMBL" id="MFC4517310.1"/>
    </source>
</evidence>
<dbReference type="PANTHER" id="PTHR17224:SF1">
    <property type="entry name" value="PEPTIDYL-TRNA HYDROLASE"/>
    <property type="match status" value="1"/>
</dbReference>
<comment type="function">
    <text evidence="7">Hydrolyzes ribosome-free peptidyl-tRNAs (with 1 or more amino acids incorporated), which drop off the ribosome during protein synthesis, or as a result of ribosome stalling.</text>
</comment>
<evidence type="ECO:0000256" key="4">
    <source>
        <dbReference type="ARBA" id="ARBA00022884"/>
    </source>
</evidence>
<dbReference type="InterPro" id="IPR036416">
    <property type="entry name" value="Pept_tRNA_hydro_sf"/>
</dbReference>
<dbReference type="RefSeq" id="WP_417924005.1">
    <property type="nucleotide sequence ID" value="NZ_JBHSFS010000019.1"/>
</dbReference>
<dbReference type="EMBL" id="JBHSFS010000019">
    <property type="protein sequence ID" value="MFC4517310.1"/>
    <property type="molecule type" value="Genomic_DNA"/>
</dbReference>
<evidence type="ECO:0000256" key="8">
    <source>
        <dbReference type="RuleBase" id="RU000673"/>
    </source>
</evidence>
<evidence type="ECO:0000256" key="6">
    <source>
        <dbReference type="ARBA" id="ARBA00050038"/>
    </source>
</evidence>
<accession>A0ABV9BUF8</accession>
<feature type="binding site" evidence="7">
    <location>
        <position position="12"/>
    </location>
    <ligand>
        <name>tRNA</name>
        <dbReference type="ChEBI" id="CHEBI:17843"/>
    </ligand>
</feature>
<evidence type="ECO:0000256" key="9">
    <source>
        <dbReference type="RuleBase" id="RU004320"/>
    </source>
</evidence>
<keyword evidence="2 7" id="KW-0820">tRNA-binding</keyword>
<comment type="similarity">
    <text evidence="5 7 9">Belongs to the PTH family.</text>
</comment>
<comment type="subunit">
    <text evidence="7">Monomer.</text>
</comment>
<evidence type="ECO:0000256" key="1">
    <source>
        <dbReference type="ARBA" id="ARBA00013260"/>
    </source>
</evidence>
<comment type="caution">
    <text evidence="10">The sequence shown here is derived from an EMBL/GenBank/DDBJ whole genome shotgun (WGS) entry which is preliminary data.</text>
</comment>
<dbReference type="PROSITE" id="PS01195">
    <property type="entry name" value="PEPT_TRNA_HYDROL_1"/>
    <property type="match status" value="1"/>
</dbReference>
<dbReference type="NCBIfam" id="TIGR00447">
    <property type="entry name" value="pth"/>
    <property type="match status" value="1"/>
</dbReference>
<dbReference type="EC" id="3.1.1.29" evidence="1 7"/>
<keyword evidence="7" id="KW-0963">Cytoplasm</keyword>
<comment type="function">
    <text evidence="7">Catalyzes the release of premature peptidyl moieties from peptidyl-tRNA molecules trapped in stalled 50S ribosomal subunits, and thus maintains levels of free tRNAs and 50S ribosomes.</text>
</comment>
<dbReference type="Gene3D" id="3.40.50.1470">
    <property type="entry name" value="Peptidyl-tRNA hydrolase"/>
    <property type="match status" value="1"/>
</dbReference>
<sequence length="187" mass="20362">MIAGLGNPGPWFGGTRHNAGFMVVDRLAERHGAKFKWLKARCRVAEIEAGNRHFVLAKPQWFMNSSGSPIAAVMRRCGVPAGRLVVVHDELDFRFGAARMKRGGGSGGHNGLRSVSKVLGTSDYTRLRFGIGRPPKGEKVGSFVMKNFSTIEQTELSALLERCADTIEALVTHGLDKAQTELRSAEV</sequence>
<comment type="catalytic activity">
    <reaction evidence="7 8">
        <text>an N-acyl-L-alpha-aminoacyl-tRNA + H2O = an N-acyl-L-amino acid + a tRNA + H(+)</text>
        <dbReference type="Rhea" id="RHEA:54448"/>
        <dbReference type="Rhea" id="RHEA-COMP:10123"/>
        <dbReference type="Rhea" id="RHEA-COMP:13883"/>
        <dbReference type="ChEBI" id="CHEBI:15377"/>
        <dbReference type="ChEBI" id="CHEBI:15378"/>
        <dbReference type="ChEBI" id="CHEBI:59874"/>
        <dbReference type="ChEBI" id="CHEBI:78442"/>
        <dbReference type="ChEBI" id="CHEBI:138191"/>
        <dbReference type="EC" id="3.1.1.29"/>
    </reaction>
</comment>
<dbReference type="GO" id="GO:0004045">
    <property type="term" value="F:peptidyl-tRNA hydrolase activity"/>
    <property type="evidence" value="ECO:0007669"/>
    <property type="project" value="UniProtKB-EC"/>
</dbReference>
<feature type="active site" description="Proton acceptor" evidence="7">
    <location>
        <position position="17"/>
    </location>
</feature>
<dbReference type="InterPro" id="IPR018171">
    <property type="entry name" value="Pept_tRNA_hydro_CS"/>
</dbReference>
<evidence type="ECO:0000256" key="5">
    <source>
        <dbReference type="ARBA" id="ARBA00038063"/>
    </source>
</evidence>
<protein>
    <recommendedName>
        <fullName evidence="6 7">Peptidyl-tRNA hydrolase</fullName>
        <shortName evidence="7">Pth</shortName>
        <ecNumber evidence="1 7">3.1.1.29</ecNumber>
    </recommendedName>
</protein>
<feature type="binding site" evidence="7">
    <location>
        <position position="62"/>
    </location>
    <ligand>
        <name>tRNA</name>
        <dbReference type="ChEBI" id="CHEBI:17843"/>
    </ligand>
</feature>
<dbReference type="InterPro" id="IPR001328">
    <property type="entry name" value="Pept_tRNA_hydro"/>
</dbReference>
<evidence type="ECO:0000256" key="3">
    <source>
        <dbReference type="ARBA" id="ARBA00022801"/>
    </source>
</evidence>
<comment type="subcellular location">
    <subcellularLocation>
        <location evidence="7">Cytoplasm</location>
    </subcellularLocation>
</comment>
<keyword evidence="3 7" id="KW-0378">Hydrolase</keyword>
<name>A0ABV9BUF8_9ACTN</name>
<reference evidence="11" key="1">
    <citation type="journal article" date="2019" name="Int. J. Syst. Evol. Microbiol.">
        <title>The Global Catalogue of Microorganisms (GCM) 10K type strain sequencing project: providing services to taxonomists for standard genome sequencing and annotation.</title>
        <authorList>
            <consortium name="The Broad Institute Genomics Platform"/>
            <consortium name="The Broad Institute Genome Sequencing Center for Infectious Disease"/>
            <person name="Wu L."/>
            <person name="Ma J."/>
        </authorList>
    </citation>
    <scope>NUCLEOTIDE SEQUENCE [LARGE SCALE GENOMIC DNA]</scope>
    <source>
        <strain evidence="11">CECT 8064</strain>
    </source>
</reference>
<evidence type="ECO:0000313" key="11">
    <source>
        <dbReference type="Proteomes" id="UP001595990"/>
    </source>
</evidence>
<keyword evidence="11" id="KW-1185">Reference proteome</keyword>
<dbReference type="Proteomes" id="UP001595990">
    <property type="component" value="Unassembled WGS sequence"/>
</dbReference>
<keyword evidence="4 7" id="KW-0694">RNA-binding</keyword>
<gene>
    <name evidence="7 10" type="primary">pth</name>
    <name evidence="10" type="ORF">ACFPEN_30915</name>
</gene>
<evidence type="ECO:0000256" key="7">
    <source>
        <dbReference type="HAMAP-Rule" id="MF_00083"/>
    </source>
</evidence>
<dbReference type="HAMAP" id="MF_00083">
    <property type="entry name" value="Pept_tRNA_hydro_bact"/>
    <property type="match status" value="1"/>
</dbReference>